<dbReference type="AlphaFoldDB" id="D3FED6"/>
<dbReference type="InterPro" id="IPR009078">
    <property type="entry name" value="Ferritin-like_SF"/>
</dbReference>
<dbReference type="KEGG" id="cwo:Cwoe_5222"/>
<sequence length="306" mass="34855">MSETTGPRTERVDFRATSDPALLDSADRGEAHLLGYGELYSLWERQHWAVQDLDFTQDKLDWHERFDEEERFARMYGLSAFFIGEQRVAAELGPLMRAAPQEDMRLFLCTQIADEARHVAFFDRFYSEVDVLGVEGLEEKLAATSEHLNPEFGVLFDEMLKSRVDRLATEPEDLETLVEAITIYHMVIEGMLALTGQHFIIDYNEREGTLPGFVEGFINVARDEHRHVAFGARFLRDMARSDPRHVAAIQRTLGEIAPVAEGVLKPKWAPDDDDFEIFGISVTETRAFAFRALERRMKVIGLVAAA</sequence>
<dbReference type="RefSeq" id="WP_012936679.1">
    <property type="nucleotide sequence ID" value="NC_013739.1"/>
</dbReference>
<dbReference type="EMBL" id="CP001854">
    <property type="protein sequence ID" value="ADB53628.1"/>
    <property type="molecule type" value="Genomic_DNA"/>
</dbReference>
<dbReference type="OrthoDB" id="5500270at2"/>
<dbReference type="eggNOG" id="COG0208">
    <property type="taxonomic scope" value="Bacteria"/>
</dbReference>
<dbReference type="Gene3D" id="1.10.620.20">
    <property type="entry name" value="Ribonucleotide Reductase, subunit A"/>
    <property type="match status" value="1"/>
</dbReference>
<evidence type="ECO:0000313" key="2">
    <source>
        <dbReference type="EMBL" id="ADB53628.1"/>
    </source>
</evidence>
<name>D3FED6_CONWI</name>
<evidence type="ECO:0000313" key="3">
    <source>
        <dbReference type="Proteomes" id="UP000008229"/>
    </source>
</evidence>
<accession>D3FED6</accession>
<dbReference type="STRING" id="469383.Cwoe_5222"/>
<protein>
    <submittedName>
        <fullName evidence="2">Ribonucleotide reductase</fullName>
    </submittedName>
</protein>
<dbReference type="HOGENOM" id="CLU_865539_0_0_11"/>
<dbReference type="SUPFAM" id="SSF47240">
    <property type="entry name" value="Ferritin-like"/>
    <property type="match status" value="1"/>
</dbReference>
<dbReference type="Pfam" id="PF00268">
    <property type="entry name" value="Ribonuc_red_sm"/>
    <property type="match status" value="1"/>
</dbReference>
<dbReference type="InterPro" id="IPR000358">
    <property type="entry name" value="RNR_small_fam"/>
</dbReference>
<evidence type="ECO:0000256" key="1">
    <source>
        <dbReference type="ARBA" id="ARBA00001962"/>
    </source>
</evidence>
<organism evidence="2 3">
    <name type="scientific">Conexibacter woesei (strain DSM 14684 / CCUG 47730 / CIP 108061 / JCM 11494 / NBRC 100937 / ID131577)</name>
    <dbReference type="NCBI Taxonomy" id="469383"/>
    <lineage>
        <taxon>Bacteria</taxon>
        <taxon>Bacillati</taxon>
        <taxon>Actinomycetota</taxon>
        <taxon>Thermoleophilia</taxon>
        <taxon>Solirubrobacterales</taxon>
        <taxon>Conexibacteraceae</taxon>
        <taxon>Conexibacter</taxon>
    </lineage>
</organism>
<gene>
    <name evidence="2" type="ordered locus">Cwoe_5222</name>
</gene>
<dbReference type="Proteomes" id="UP000008229">
    <property type="component" value="Chromosome"/>
</dbReference>
<keyword evidence="3" id="KW-1185">Reference proteome</keyword>
<dbReference type="InterPro" id="IPR012348">
    <property type="entry name" value="RNR-like"/>
</dbReference>
<comment type="cofactor">
    <cofactor evidence="1">
        <name>Fe cation</name>
        <dbReference type="ChEBI" id="CHEBI:24875"/>
    </cofactor>
</comment>
<reference evidence="3" key="2">
    <citation type="submission" date="2010-01" db="EMBL/GenBank/DDBJ databases">
        <title>The complete genome of Conexibacter woesei DSM 14684.</title>
        <authorList>
            <consortium name="US DOE Joint Genome Institute (JGI-PGF)"/>
            <person name="Lucas S."/>
            <person name="Copeland A."/>
            <person name="Lapidus A."/>
            <person name="Glavina del Rio T."/>
            <person name="Dalin E."/>
            <person name="Tice H."/>
            <person name="Bruce D."/>
            <person name="Goodwin L."/>
            <person name="Pitluck S."/>
            <person name="Kyrpides N."/>
            <person name="Mavromatis K."/>
            <person name="Ivanova N."/>
            <person name="Mikhailova N."/>
            <person name="Chertkov O."/>
            <person name="Brettin T."/>
            <person name="Detter J.C."/>
            <person name="Han C."/>
            <person name="Larimer F."/>
            <person name="Land M."/>
            <person name="Hauser L."/>
            <person name="Markowitz V."/>
            <person name="Cheng J.-F."/>
            <person name="Hugenholtz P."/>
            <person name="Woyke T."/>
            <person name="Wu D."/>
            <person name="Pukall R."/>
            <person name="Steenblock K."/>
            <person name="Schneider S."/>
            <person name="Klenk H.-P."/>
            <person name="Eisen J.A."/>
        </authorList>
    </citation>
    <scope>NUCLEOTIDE SEQUENCE [LARGE SCALE GENOMIC DNA]</scope>
    <source>
        <strain evidence="3">DSM 14684 / CIP 108061 / JCM 11494 / NBRC 100937 / ID131577</strain>
    </source>
</reference>
<reference evidence="2 3" key="1">
    <citation type="journal article" date="2010" name="Stand. Genomic Sci.">
        <title>Complete genome sequence of Conexibacter woesei type strain (ID131577).</title>
        <authorList>
            <person name="Pukall R."/>
            <person name="Lapidus A."/>
            <person name="Glavina Del Rio T."/>
            <person name="Copeland A."/>
            <person name="Tice H."/>
            <person name="Cheng J.-F."/>
            <person name="Lucas S."/>
            <person name="Chen F."/>
            <person name="Nolan M."/>
            <person name="Bruce D."/>
            <person name="Goodwin L."/>
            <person name="Pitluck S."/>
            <person name="Mavromatis K."/>
            <person name="Ivanova N."/>
            <person name="Ovchinnikova G."/>
            <person name="Pati A."/>
            <person name="Chen A."/>
            <person name="Palaniappan K."/>
            <person name="Land M."/>
            <person name="Hauser L."/>
            <person name="Chang Y.-J."/>
            <person name="Jeffries C.D."/>
            <person name="Chain P."/>
            <person name="Meincke L."/>
            <person name="Sims D."/>
            <person name="Brettin T."/>
            <person name="Detter J.C."/>
            <person name="Rohde M."/>
            <person name="Goeker M."/>
            <person name="Bristow J."/>
            <person name="Eisen J.A."/>
            <person name="Markowitz V."/>
            <person name="Kyrpides N.C."/>
            <person name="Klenk H.-P."/>
            <person name="Hugenholtz P."/>
        </authorList>
    </citation>
    <scope>NUCLEOTIDE SEQUENCE [LARGE SCALE GENOMIC DNA]</scope>
    <source>
        <strain evidence="3">DSM 14684 / CIP 108061 / JCM 11494 / NBRC 100937 / ID131577</strain>
    </source>
</reference>
<dbReference type="GO" id="GO:0016491">
    <property type="term" value="F:oxidoreductase activity"/>
    <property type="evidence" value="ECO:0007669"/>
    <property type="project" value="InterPro"/>
</dbReference>
<dbReference type="GO" id="GO:0009263">
    <property type="term" value="P:deoxyribonucleotide biosynthetic process"/>
    <property type="evidence" value="ECO:0007669"/>
    <property type="project" value="InterPro"/>
</dbReference>
<proteinExistence type="predicted"/>